<dbReference type="EMBL" id="UAVU01000008">
    <property type="protein sequence ID" value="SQC91724.1"/>
    <property type="molecule type" value="Genomic_DNA"/>
</dbReference>
<name>A0A2X3J9J6_9ENTR</name>
<dbReference type="GO" id="GO:0140662">
    <property type="term" value="F:ATP-dependent protein folding chaperone"/>
    <property type="evidence" value="ECO:0007669"/>
    <property type="project" value="InterPro"/>
</dbReference>
<dbReference type="GO" id="GO:0005524">
    <property type="term" value="F:ATP binding"/>
    <property type="evidence" value="ECO:0007669"/>
    <property type="project" value="InterPro"/>
</dbReference>
<sequence length="44" mass="5440">MWNRDHKHGLKLYVQRVFIMDDAEQFMPNYLRFVRGLIDLTICR</sequence>
<reference evidence="3 4" key="1">
    <citation type="submission" date="2018-06" db="EMBL/GenBank/DDBJ databases">
        <authorList>
            <consortium name="Pathogen Informatics"/>
            <person name="Doyle S."/>
        </authorList>
    </citation>
    <scope>NUCLEOTIDE SEQUENCE [LARGE SCALE GENOMIC DNA]</scope>
    <source>
        <strain evidence="3 4">NCTC12120</strain>
    </source>
</reference>
<dbReference type="Proteomes" id="UP000251197">
    <property type="component" value="Unassembled WGS sequence"/>
</dbReference>
<dbReference type="SUPFAM" id="SSF54211">
    <property type="entry name" value="Ribosomal protein S5 domain 2-like"/>
    <property type="match status" value="1"/>
</dbReference>
<dbReference type="GO" id="GO:0016887">
    <property type="term" value="F:ATP hydrolysis activity"/>
    <property type="evidence" value="ECO:0007669"/>
    <property type="project" value="InterPro"/>
</dbReference>
<evidence type="ECO:0000313" key="4">
    <source>
        <dbReference type="Proteomes" id="UP000251197"/>
    </source>
</evidence>
<accession>A0A2X3J9J6</accession>
<dbReference type="InterPro" id="IPR001404">
    <property type="entry name" value="Hsp90_fam"/>
</dbReference>
<protein>
    <submittedName>
        <fullName evidence="3">High temperature protein G</fullName>
    </submittedName>
</protein>
<gene>
    <name evidence="3" type="primary">htpG_3</name>
    <name evidence="3" type="ORF">NCTC12120_04897</name>
</gene>
<organism evidence="3 4">
    <name type="scientific">Cedecea neteri</name>
    <dbReference type="NCBI Taxonomy" id="158822"/>
    <lineage>
        <taxon>Bacteria</taxon>
        <taxon>Pseudomonadati</taxon>
        <taxon>Pseudomonadota</taxon>
        <taxon>Gammaproteobacteria</taxon>
        <taxon>Enterobacterales</taxon>
        <taxon>Enterobacteriaceae</taxon>
        <taxon>Cedecea</taxon>
    </lineage>
</organism>
<comment type="similarity">
    <text evidence="1">Belongs to the heat shock protein 90 family.</text>
</comment>
<dbReference type="Pfam" id="PF00183">
    <property type="entry name" value="HSP90"/>
    <property type="match status" value="1"/>
</dbReference>
<dbReference type="GO" id="GO:0051082">
    <property type="term" value="F:unfolded protein binding"/>
    <property type="evidence" value="ECO:0007669"/>
    <property type="project" value="InterPro"/>
</dbReference>
<keyword evidence="2" id="KW-0143">Chaperone</keyword>
<evidence type="ECO:0000256" key="2">
    <source>
        <dbReference type="ARBA" id="ARBA00023186"/>
    </source>
</evidence>
<dbReference type="AlphaFoldDB" id="A0A2X3J9J6"/>
<dbReference type="InterPro" id="IPR020568">
    <property type="entry name" value="Ribosomal_Su5_D2-typ_SF"/>
</dbReference>
<proteinExistence type="inferred from homology"/>
<evidence type="ECO:0000313" key="3">
    <source>
        <dbReference type="EMBL" id="SQC91724.1"/>
    </source>
</evidence>
<evidence type="ECO:0000256" key="1">
    <source>
        <dbReference type="ARBA" id="ARBA00008239"/>
    </source>
</evidence>
<dbReference type="Gene3D" id="3.30.230.80">
    <property type="match status" value="1"/>
</dbReference>